<proteinExistence type="predicted"/>
<comment type="caution">
    <text evidence="6">The sequence shown here is derived from an EMBL/GenBank/DDBJ whole genome shotgun (WGS) entry which is preliminary data.</text>
</comment>
<dbReference type="Gene3D" id="3.40.50.2300">
    <property type="match status" value="2"/>
</dbReference>
<evidence type="ECO:0000259" key="5">
    <source>
        <dbReference type="PROSITE" id="PS50943"/>
    </source>
</evidence>
<dbReference type="PROSITE" id="PS50932">
    <property type="entry name" value="HTH_LACI_2"/>
    <property type="match status" value="1"/>
</dbReference>
<evidence type="ECO:0000256" key="2">
    <source>
        <dbReference type="ARBA" id="ARBA00023125"/>
    </source>
</evidence>
<evidence type="ECO:0000313" key="7">
    <source>
        <dbReference type="Proteomes" id="UP001527866"/>
    </source>
</evidence>
<dbReference type="PANTHER" id="PTHR30146">
    <property type="entry name" value="LACI-RELATED TRANSCRIPTIONAL REPRESSOR"/>
    <property type="match status" value="1"/>
</dbReference>
<feature type="domain" description="HTH lacI-type" evidence="4">
    <location>
        <begin position="1"/>
        <end position="55"/>
    </location>
</feature>
<dbReference type="RefSeq" id="WP_270683074.1">
    <property type="nucleotide sequence ID" value="NZ_JAQFWQ010000001.1"/>
</dbReference>
<evidence type="ECO:0000256" key="3">
    <source>
        <dbReference type="ARBA" id="ARBA00023163"/>
    </source>
</evidence>
<dbReference type="InterPro" id="IPR028082">
    <property type="entry name" value="Peripla_BP_I"/>
</dbReference>
<organism evidence="6 7">
    <name type="scientific">Nocardiopsis endophytica</name>
    <dbReference type="NCBI Taxonomy" id="3018445"/>
    <lineage>
        <taxon>Bacteria</taxon>
        <taxon>Bacillati</taxon>
        <taxon>Actinomycetota</taxon>
        <taxon>Actinomycetes</taxon>
        <taxon>Streptosporangiales</taxon>
        <taxon>Nocardiopsidaceae</taxon>
        <taxon>Nocardiopsis</taxon>
    </lineage>
</organism>
<dbReference type="CDD" id="cd06267">
    <property type="entry name" value="PBP1_LacI_sugar_binding-like"/>
    <property type="match status" value="1"/>
</dbReference>
<dbReference type="EMBL" id="JAQFWQ010000001">
    <property type="protein sequence ID" value="MDA2809126.1"/>
    <property type="molecule type" value="Genomic_DNA"/>
</dbReference>
<dbReference type="Gene3D" id="1.10.260.40">
    <property type="entry name" value="lambda repressor-like DNA-binding domains"/>
    <property type="match status" value="1"/>
</dbReference>
<keyword evidence="2 6" id="KW-0238">DNA-binding</keyword>
<dbReference type="Pfam" id="PF13377">
    <property type="entry name" value="Peripla_BP_3"/>
    <property type="match status" value="1"/>
</dbReference>
<dbReference type="InterPro" id="IPR010982">
    <property type="entry name" value="Lambda_DNA-bd_dom_sf"/>
</dbReference>
<dbReference type="PROSITE" id="PS00356">
    <property type="entry name" value="HTH_LACI_1"/>
    <property type="match status" value="1"/>
</dbReference>
<dbReference type="SMART" id="SM00354">
    <property type="entry name" value="HTH_LACI"/>
    <property type="match status" value="1"/>
</dbReference>
<dbReference type="PANTHER" id="PTHR30146:SF153">
    <property type="entry name" value="LACTOSE OPERON REPRESSOR"/>
    <property type="match status" value="1"/>
</dbReference>
<keyword evidence="7" id="KW-1185">Reference proteome</keyword>
<reference evidence="6 7" key="1">
    <citation type="submission" date="2023-01" db="EMBL/GenBank/DDBJ databases">
        <title>Draft genome sequence of Nocardiopsis sp. RSe5-2 isolated from halophytes.</title>
        <authorList>
            <person name="Duangmal K."/>
            <person name="Chantavorakit T."/>
        </authorList>
    </citation>
    <scope>NUCLEOTIDE SEQUENCE [LARGE SCALE GENOMIC DNA]</scope>
    <source>
        <strain evidence="6 7">RSe5-2</strain>
    </source>
</reference>
<dbReference type="InterPro" id="IPR046335">
    <property type="entry name" value="LacI/GalR-like_sensor"/>
</dbReference>
<protein>
    <submittedName>
        <fullName evidence="6">LacI family DNA-binding transcriptional regulator</fullName>
    </submittedName>
</protein>
<dbReference type="Pfam" id="PF00356">
    <property type="entry name" value="LacI"/>
    <property type="match status" value="1"/>
</dbReference>
<dbReference type="CDD" id="cd01392">
    <property type="entry name" value="HTH_LacI"/>
    <property type="match status" value="1"/>
</dbReference>
<dbReference type="PROSITE" id="PS50943">
    <property type="entry name" value="HTH_CROC1"/>
    <property type="match status" value="1"/>
</dbReference>
<dbReference type="SUPFAM" id="SSF47413">
    <property type="entry name" value="lambda repressor-like DNA-binding domains"/>
    <property type="match status" value="1"/>
</dbReference>
<dbReference type="Proteomes" id="UP001527866">
    <property type="component" value="Unassembled WGS sequence"/>
</dbReference>
<evidence type="ECO:0000313" key="6">
    <source>
        <dbReference type="EMBL" id="MDA2809126.1"/>
    </source>
</evidence>
<keyword evidence="3" id="KW-0804">Transcription</keyword>
<dbReference type="SUPFAM" id="SSF53822">
    <property type="entry name" value="Periplasmic binding protein-like I"/>
    <property type="match status" value="1"/>
</dbReference>
<evidence type="ECO:0000256" key="1">
    <source>
        <dbReference type="ARBA" id="ARBA00023015"/>
    </source>
</evidence>
<accession>A0ABT4TWQ8</accession>
<name>A0ABT4TWQ8_9ACTN</name>
<sequence>MSIADVARHAGVSPSTVSYVLSGKRSISEDTRRRVRESIQVLGYRPHAGARALASSRSNTLALVVPLRSDVHVPVAMRFAVSVVTRARDLDHDVLLLTQAEGADGLRRVAGSSMVDAIIVMDVEIDDARIPVLRELALPAVLIGVPADTDGLACVDLDFTEAGRICVRHLAALGHRRLAFVGEPPAVYERRTGFAERTLAGFREAARELGGPAPAVLPCEQTRAAAERAAADLLRDHPETTGLVVQNEAAAEPLVAALRAAGRSVPGDLSVVAIGADDVAAAVTPALSSVGLPAEELAERAVDLAVRGLDGGTPTGVTLLPPTLVDRSSTAAPPRRA</sequence>
<feature type="domain" description="HTH cro/C1-type" evidence="5">
    <location>
        <begin position="1"/>
        <end position="31"/>
    </location>
</feature>
<dbReference type="GO" id="GO:0003677">
    <property type="term" value="F:DNA binding"/>
    <property type="evidence" value="ECO:0007669"/>
    <property type="project" value="UniProtKB-KW"/>
</dbReference>
<dbReference type="InterPro" id="IPR001387">
    <property type="entry name" value="Cro/C1-type_HTH"/>
</dbReference>
<keyword evidence="1" id="KW-0805">Transcription regulation</keyword>
<dbReference type="InterPro" id="IPR000843">
    <property type="entry name" value="HTH_LacI"/>
</dbReference>
<evidence type="ECO:0000259" key="4">
    <source>
        <dbReference type="PROSITE" id="PS50932"/>
    </source>
</evidence>
<gene>
    <name evidence="6" type="ORF">O4J56_00590</name>
</gene>